<comment type="subcellular location">
    <subcellularLocation>
        <location evidence="1">Cytoplasm</location>
    </subcellularLocation>
</comment>
<dbReference type="AlphaFoldDB" id="A0A914V6N8"/>
<dbReference type="WBParaSite" id="PSAMB.scaffold1602size29515.g13957.t1">
    <property type="protein sequence ID" value="PSAMB.scaffold1602size29515.g13957.t1"/>
    <property type="gene ID" value="PSAMB.scaffold1602size29515.g13957"/>
</dbReference>
<proteinExistence type="predicted"/>
<keyword evidence="2" id="KW-0963">Cytoplasm</keyword>
<dbReference type="InterPro" id="IPR038840">
    <property type="entry name" value="RWDD3"/>
</dbReference>
<reference evidence="4" key="1">
    <citation type="submission" date="2022-11" db="UniProtKB">
        <authorList>
            <consortium name="WormBaseParasite"/>
        </authorList>
    </citation>
    <scope>IDENTIFICATION</scope>
</reference>
<accession>A0A914V6N8</accession>
<evidence type="ECO:0000313" key="4">
    <source>
        <dbReference type="WBParaSite" id="PSAMB.scaffold1602size29515.g13957.t1"/>
    </source>
</evidence>
<dbReference type="PANTHER" id="PTHR15628">
    <property type="entry name" value="RWD DOMAIN-CONTAINING PROTEIN 3"/>
    <property type="match status" value="1"/>
</dbReference>
<dbReference type="Proteomes" id="UP000887566">
    <property type="component" value="Unplaced"/>
</dbReference>
<evidence type="ECO:0000256" key="1">
    <source>
        <dbReference type="ARBA" id="ARBA00004496"/>
    </source>
</evidence>
<organism evidence="3 4">
    <name type="scientific">Plectus sambesii</name>
    <dbReference type="NCBI Taxonomy" id="2011161"/>
    <lineage>
        <taxon>Eukaryota</taxon>
        <taxon>Metazoa</taxon>
        <taxon>Ecdysozoa</taxon>
        <taxon>Nematoda</taxon>
        <taxon>Chromadorea</taxon>
        <taxon>Plectida</taxon>
        <taxon>Plectina</taxon>
        <taxon>Plectoidea</taxon>
        <taxon>Plectidae</taxon>
        <taxon>Plectus</taxon>
    </lineage>
</organism>
<dbReference type="GO" id="GO:0033235">
    <property type="term" value="P:positive regulation of protein sumoylation"/>
    <property type="evidence" value="ECO:0007669"/>
    <property type="project" value="InterPro"/>
</dbReference>
<sequence>MSLSAKESPLNAELDLLAAVYCRPNEFHQLTPSIFSLQLTPLTKLIVDTGSGNADSASLLSISSTETSREDSESFKKLLEKKVEELKRQREHDEEPIWYDLCSFAVESFAERLTCAKNDTTNDQKNAAKVNQDKLKRIILLFDHMRDRSGYLRKLEEMCDSLSIFGQVYFLGREIRSCLEGSCSHITEFLRLLRTTCMDVDSMGRPCKERMMQILHESEVDERTFDSFTVLDGLSPADFLAHLGSLCIDPELFCLNTRSHAL</sequence>
<name>A0A914V6N8_9BILA</name>
<dbReference type="GO" id="GO:1902073">
    <property type="term" value="P:positive regulation of hypoxia-inducible factor-1alpha signaling pathway"/>
    <property type="evidence" value="ECO:0007669"/>
    <property type="project" value="InterPro"/>
</dbReference>
<dbReference type="PANTHER" id="PTHR15628:SF1">
    <property type="entry name" value="RWD DOMAIN-CONTAINING PROTEIN 3"/>
    <property type="match status" value="1"/>
</dbReference>
<dbReference type="GO" id="GO:0005737">
    <property type="term" value="C:cytoplasm"/>
    <property type="evidence" value="ECO:0007669"/>
    <property type="project" value="UniProtKB-SubCell"/>
</dbReference>
<evidence type="ECO:0000313" key="3">
    <source>
        <dbReference type="Proteomes" id="UP000887566"/>
    </source>
</evidence>
<keyword evidence="3" id="KW-1185">Reference proteome</keyword>
<protein>
    <submittedName>
        <fullName evidence="4">Uncharacterized protein</fullName>
    </submittedName>
</protein>
<evidence type="ECO:0000256" key="2">
    <source>
        <dbReference type="ARBA" id="ARBA00022490"/>
    </source>
</evidence>